<dbReference type="Proteomes" id="UP000319516">
    <property type="component" value="Unassembled WGS sequence"/>
</dbReference>
<dbReference type="Gene3D" id="1.25.10.90">
    <property type="match status" value="1"/>
</dbReference>
<protein>
    <submittedName>
        <fullName evidence="1">3-methyladenine DNA glycosylase AlkD</fullName>
    </submittedName>
</protein>
<dbReference type="InterPro" id="IPR014825">
    <property type="entry name" value="DNA_alkylation"/>
</dbReference>
<evidence type="ECO:0000313" key="2">
    <source>
        <dbReference type="Proteomes" id="UP000319516"/>
    </source>
</evidence>
<dbReference type="RefSeq" id="WP_141783468.1">
    <property type="nucleotide sequence ID" value="NZ_BAAAIK010000003.1"/>
</dbReference>
<reference evidence="1 2" key="1">
    <citation type="submission" date="2019-06" db="EMBL/GenBank/DDBJ databases">
        <title>Sequencing the genomes of 1000 actinobacteria strains.</title>
        <authorList>
            <person name="Klenk H.-P."/>
        </authorList>
    </citation>
    <scope>NUCLEOTIDE SEQUENCE [LARGE SCALE GENOMIC DNA]</scope>
    <source>
        <strain evidence="1 2">DSM 12335</strain>
    </source>
</reference>
<dbReference type="InterPro" id="IPR016024">
    <property type="entry name" value="ARM-type_fold"/>
</dbReference>
<gene>
    <name evidence="1" type="ORF">FB467_0246</name>
</gene>
<accession>A0A542YMB1</accession>
<comment type="caution">
    <text evidence="1">The sequence shown here is derived from an EMBL/GenBank/DDBJ whole genome shotgun (WGS) entry which is preliminary data.</text>
</comment>
<sequence length="248" mass="27522">MTPRADATGQARAHPHADLVAGIRDALPRAGDPERAAGQQRYMKSAMPYHGLTSPELRATLRPILADPAHRIADRPTWEATVRTLWDGATHREQRYAATALAGHRHYRAWQDRDTLRLYRHLVVTGAWWDHVDDIASHLVGPILRSDHPAVAPLIRDWAHADDLWVRRTAILSQLGAKAATDTALLEDCVAANLVDSPFGGEFFIRKAIGWALREYAKTDPAWVRAALARHGAGLSPLSRREAAKHLP</sequence>
<keyword evidence="2" id="KW-1185">Reference proteome</keyword>
<organism evidence="1 2">
    <name type="scientific">Ornithinicoccus hortensis</name>
    <dbReference type="NCBI Taxonomy" id="82346"/>
    <lineage>
        <taxon>Bacteria</taxon>
        <taxon>Bacillati</taxon>
        <taxon>Actinomycetota</taxon>
        <taxon>Actinomycetes</taxon>
        <taxon>Micrococcales</taxon>
        <taxon>Intrasporangiaceae</taxon>
        <taxon>Ornithinicoccus</taxon>
    </lineage>
</organism>
<dbReference type="AlphaFoldDB" id="A0A542YMB1"/>
<dbReference type="Pfam" id="PF08713">
    <property type="entry name" value="DNA_alkylation"/>
    <property type="match status" value="1"/>
</dbReference>
<dbReference type="PANTHER" id="PTHR34070:SF1">
    <property type="entry name" value="DNA ALKYLATION REPAIR PROTEIN"/>
    <property type="match status" value="1"/>
</dbReference>
<evidence type="ECO:0000313" key="1">
    <source>
        <dbReference type="EMBL" id="TQL49181.1"/>
    </source>
</evidence>
<dbReference type="CDD" id="cd07064">
    <property type="entry name" value="AlkD_like_1"/>
    <property type="match status" value="1"/>
</dbReference>
<dbReference type="EMBL" id="VFOP01000001">
    <property type="protein sequence ID" value="TQL49181.1"/>
    <property type="molecule type" value="Genomic_DNA"/>
</dbReference>
<name>A0A542YMB1_9MICO</name>
<dbReference type="PANTHER" id="PTHR34070">
    <property type="entry name" value="ARMADILLO-TYPE FOLD"/>
    <property type="match status" value="1"/>
</dbReference>
<proteinExistence type="predicted"/>
<dbReference type="SUPFAM" id="SSF48371">
    <property type="entry name" value="ARM repeat"/>
    <property type="match status" value="1"/>
</dbReference>
<dbReference type="OrthoDB" id="9775346at2"/>